<dbReference type="Proteomes" id="UP000807371">
    <property type="component" value="Unassembled WGS sequence"/>
</dbReference>
<dbReference type="Gene3D" id="1.20.140.160">
    <property type="match status" value="1"/>
</dbReference>
<protein>
    <recommendedName>
        <fullName evidence="4">RNA polymerase subunit sigma-24</fullName>
    </recommendedName>
</protein>
<comment type="caution">
    <text evidence="2">The sequence shown here is derived from an EMBL/GenBank/DDBJ whole genome shotgun (WGS) entry which is preliminary data.</text>
</comment>
<dbReference type="RefSeq" id="WP_197990881.1">
    <property type="nucleotide sequence ID" value="NZ_JACYXC010000001.1"/>
</dbReference>
<organism evidence="2 3">
    <name type="scientific">Streptomyces pactum</name>
    <dbReference type="NCBI Taxonomy" id="68249"/>
    <lineage>
        <taxon>Bacteria</taxon>
        <taxon>Bacillati</taxon>
        <taxon>Actinomycetota</taxon>
        <taxon>Actinomycetes</taxon>
        <taxon>Kitasatosporales</taxon>
        <taxon>Streptomycetaceae</taxon>
        <taxon>Streptomyces</taxon>
    </lineage>
</organism>
<gene>
    <name evidence="2" type="ORF">IHE55_23715</name>
</gene>
<reference evidence="2 3" key="1">
    <citation type="submission" date="2020-09" db="EMBL/GenBank/DDBJ databases">
        <title>Biosynthesis of the nuclear factor of activated T cells inhibitor NFAT-133 and its congeners in Streptomyces pactum.</title>
        <authorList>
            <person name="Zhou W."/>
            <person name="Posri P."/>
            <person name="Abugrain M.E."/>
            <person name="Weisberg A.J."/>
            <person name="Chang J.H."/>
            <person name="Mahmud T."/>
        </authorList>
    </citation>
    <scope>NUCLEOTIDE SEQUENCE [LARGE SCALE GENOMIC DNA]</scope>
    <source>
        <strain evidence="2 3">ATCC 27456</strain>
    </source>
</reference>
<evidence type="ECO:0000256" key="1">
    <source>
        <dbReference type="SAM" id="MobiDB-lite"/>
    </source>
</evidence>
<sequence length="166" mass="17933">MSATPRSSVPPGGVRRHPPVPAAPAAIAKLGLSAFAERNQPRYTRYARVRLGGTAAARDVVRATLDFARADWHRLLSRPSPAADIWAELHRQIDRHRDGHPPPDEDVTALYRALPRTGADSVLLCRRLGLGTSEAAELMGREPPAVEAALAAARRALPHLVDKGAR</sequence>
<feature type="region of interest" description="Disordered" evidence="1">
    <location>
        <begin position="1"/>
        <end position="20"/>
    </location>
</feature>
<accession>A0ABS0NQY2</accession>
<name>A0ABS0NQY2_9ACTN</name>
<evidence type="ECO:0000313" key="3">
    <source>
        <dbReference type="Proteomes" id="UP000807371"/>
    </source>
</evidence>
<keyword evidence="3" id="KW-1185">Reference proteome</keyword>
<evidence type="ECO:0008006" key="4">
    <source>
        <dbReference type="Google" id="ProtNLM"/>
    </source>
</evidence>
<dbReference type="EMBL" id="JACYXC010000001">
    <property type="protein sequence ID" value="MBH5337610.1"/>
    <property type="molecule type" value="Genomic_DNA"/>
</dbReference>
<proteinExistence type="predicted"/>
<evidence type="ECO:0000313" key="2">
    <source>
        <dbReference type="EMBL" id="MBH5337610.1"/>
    </source>
</evidence>